<evidence type="ECO:0000313" key="2">
    <source>
        <dbReference type="EMBL" id="BDP44756.1"/>
    </source>
</evidence>
<feature type="transmembrane region" description="Helical" evidence="1">
    <location>
        <begin position="127"/>
        <end position="147"/>
    </location>
</feature>
<keyword evidence="1" id="KW-0812">Transmembrane</keyword>
<dbReference type="RefSeq" id="WP_264778679.1">
    <property type="nucleotide sequence ID" value="NZ_AP026563.1"/>
</dbReference>
<dbReference type="EMBL" id="AP026563">
    <property type="protein sequence ID" value="BDP44756.1"/>
    <property type="molecule type" value="Genomic_DNA"/>
</dbReference>
<name>A0ABN6RS40_9DEIO</name>
<keyword evidence="1" id="KW-0472">Membrane</keyword>
<geneLocation type="plasmid" evidence="2 3">
    <name>pDAETH-3</name>
</geneLocation>
<dbReference type="PANTHER" id="PTHR39085">
    <property type="entry name" value="SLL0924 PROTEIN"/>
    <property type="match status" value="1"/>
</dbReference>
<dbReference type="PANTHER" id="PTHR39085:SF1">
    <property type="entry name" value="SLL0924 PROTEIN"/>
    <property type="match status" value="1"/>
</dbReference>
<keyword evidence="1" id="KW-1133">Transmembrane helix</keyword>
<evidence type="ECO:0000256" key="1">
    <source>
        <dbReference type="SAM" id="Phobius"/>
    </source>
</evidence>
<sequence length="158" mass="17161">MPSGDLHTGVNLLALVGIAGPLAALHVAQDLLLPLAAGYLVGTLLITPDLDLAGHVRVRARRNWGVWGDLWRPLNLFVRHRGVTHTYVRGPLLLLGYAGVLLALPVAALLAVDRVLGVTLRVPTPGGPLLAAALAGYLIAYWLHLWLDGYRPWNVRRW</sequence>
<dbReference type="Proteomes" id="UP001064971">
    <property type="component" value="Plasmid pDAETH-3"/>
</dbReference>
<proteinExistence type="predicted"/>
<dbReference type="InterPro" id="IPR019250">
    <property type="entry name" value="DUF2227_metal-bd"/>
</dbReference>
<reference evidence="2" key="1">
    <citation type="submission" date="2022-07" db="EMBL/GenBank/DDBJ databases">
        <title>Complete Genome Sequence of the Radioresistant Bacterium Deinococcus aetherius ST0316, Isolated from the Air Dust collected in Lower Stratosphere above Japan.</title>
        <authorList>
            <person name="Satoh K."/>
            <person name="Hagiwara K."/>
            <person name="Katsumata K."/>
            <person name="Kubo A."/>
            <person name="Yokobori S."/>
            <person name="Yamagishi A."/>
            <person name="Oono Y."/>
            <person name="Narumi I."/>
        </authorList>
    </citation>
    <scope>NUCLEOTIDE SEQUENCE</scope>
    <source>
        <strain evidence="2">ST0316</strain>
        <plasmid evidence="2">pDAETH-3</plasmid>
    </source>
</reference>
<feature type="transmembrane region" description="Helical" evidence="1">
    <location>
        <begin position="35"/>
        <end position="53"/>
    </location>
</feature>
<feature type="transmembrane region" description="Helical" evidence="1">
    <location>
        <begin position="92"/>
        <end position="112"/>
    </location>
</feature>
<accession>A0ABN6RS40</accession>
<protein>
    <recommendedName>
        <fullName evidence="4">Hydrolase</fullName>
    </recommendedName>
</protein>
<keyword evidence="2" id="KW-0614">Plasmid</keyword>
<organism evidence="2 3">
    <name type="scientific">Deinococcus aetherius</name>
    <dbReference type="NCBI Taxonomy" id="200252"/>
    <lineage>
        <taxon>Bacteria</taxon>
        <taxon>Thermotogati</taxon>
        <taxon>Deinococcota</taxon>
        <taxon>Deinococci</taxon>
        <taxon>Deinococcales</taxon>
        <taxon>Deinococcaceae</taxon>
        <taxon>Deinococcus</taxon>
    </lineage>
</organism>
<evidence type="ECO:0000313" key="3">
    <source>
        <dbReference type="Proteomes" id="UP001064971"/>
    </source>
</evidence>
<evidence type="ECO:0008006" key="4">
    <source>
        <dbReference type="Google" id="ProtNLM"/>
    </source>
</evidence>
<keyword evidence="3" id="KW-1185">Reference proteome</keyword>
<dbReference type="Pfam" id="PF09988">
    <property type="entry name" value="DUF2227"/>
    <property type="match status" value="1"/>
</dbReference>
<feature type="transmembrane region" description="Helical" evidence="1">
    <location>
        <begin position="12"/>
        <end position="29"/>
    </location>
</feature>
<gene>
    <name evidence="2" type="ORF">DAETH_47250</name>
</gene>